<dbReference type="EMBL" id="WCTL01000028">
    <property type="protein sequence ID" value="KAB4229823.1"/>
    <property type="molecule type" value="Genomic_DNA"/>
</dbReference>
<dbReference type="EMBL" id="CZAF01000014">
    <property type="protein sequence ID" value="CUP55987.1"/>
    <property type="molecule type" value="Genomic_DNA"/>
</dbReference>
<accession>A0A174PA92</accession>
<dbReference type="Proteomes" id="UP000462376">
    <property type="component" value="Unassembled WGS sequence"/>
</dbReference>
<reference evidence="2 10" key="1">
    <citation type="submission" date="2015-09" db="EMBL/GenBank/DDBJ databases">
        <authorList>
            <consortium name="Pathogen Informatics"/>
        </authorList>
    </citation>
    <scope>NUCLEOTIDE SEQUENCE [LARGE SCALE GENOMIC DNA]</scope>
    <source>
        <strain evidence="2 10">2789STDY5834847</strain>
    </source>
</reference>
<evidence type="ECO:0000313" key="6">
    <source>
        <dbReference type="EMBL" id="KAB4229823.1"/>
    </source>
</evidence>
<sequence length="70" mass="7847">MKLKLIENICRQVVALVLLTGICLLYCKGVIPVYLSVLFLMSGTLVRLAFRTFTFVLKTILVLIVMGMLV</sequence>
<evidence type="ECO:0000313" key="15">
    <source>
        <dbReference type="Proteomes" id="UP000441711"/>
    </source>
</evidence>
<dbReference type="RefSeq" id="WP_005858548.1">
    <property type="nucleotide sequence ID" value="NZ_CAXTFB010000019.1"/>
</dbReference>
<evidence type="ECO:0000313" key="4">
    <source>
        <dbReference type="EMBL" id="KAB4113058.1"/>
    </source>
</evidence>
<evidence type="ECO:0000313" key="13">
    <source>
        <dbReference type="Proteomes" id="UP000434462"/>
    </source>
</evidence>
<keyword evidence="1" id="KW-0472">Membrane</keyword>
<dbReference type="Proteomes" id="UP000283766">
    <property type="component" value="Unassembled WGS sequence"/>
</dbReference>
<dbReference type="OrthoDB" id="1046114at2"/>
<evidence type="ECO:0000313" key="11">
    <source>
        <dbReference type="Proteomes" id="UP000260844"/>
    </source>
</evidence>
<evidence type="ECO:0000313" key="14">
    <source>
        <dbReference type="Proteomes" id="UP000438773"/>
    </source>
</evidence>
<evidence type="ECO:0000313" key="10">
    <source>
        <dbReference type="Proteomes" id="UP000095614"/>
    </source>
</evidence>
<dbReference type="EMBL" id="QSPV01000002">
    <property type="protein sequence ID" value="RGJ96347.1"/>
    <property type="molecule type" value="Genomic_DNA"/>
</dbReference>
<gene>
    <name evidence="9" type="ORF">DW216_07815</name>
    <name evidence="8" type="ORF">DXD40_02520</name>
    <name evidence="2" type="ORF">ERS852462_04013</name>
    <name evidence="6" type="ORF">GAP47_19880</name>
    <name evidence="3" type="ORF">GAQ70_17540</name>
    <name evidence="4" type="ORF">GAQ72_16805</name>
    <name evidence="5" type="ORF">GAQ75_19335</name>
    <name evidence="7" type="ORF">POZ10_20465</name>
</gene>
<protein>
    <submittedName>
        <fullName evidence="2">Uncharacterized protein</fullName>
    </submittedName>
</protein>
<feature type="transmembrane region" description="Helical" evidence="1">
    <location>
        <begin position="48"/>
        <end position="69"/>
    </location>
</feature>
<dbReference type="EMBL" id="QRJL01000004">
    <property type="protein sequence ID" value="RHH31899.1"/>
    <property type="molecule type" value="Genomic_DNA"/>
</dbReference>
<dbReference type="EMBL" id="WCUQ01000013">
    <property type="protein sequence ID" value="KAB4121406.1"/>
    <property type="molecule type" value="Genomic_DNA"/>
</dbReference>
<dbReference type="Proteomes" id="UP000438773">
    <property type="component" value="Unassembled WGS sequence"/>
</dbReference>
<keyword evidence="1" id="KW-0812">Transmembrane</keyword>
<evidence type="ECO:0000313" key="7">
    <source>
        <dbReference type="EMBL" id="MDC1902991.1"/>
    </source>
</evidence>
<dbReference type="AlphaFoldDB" id="A0A174PA92"/>
<dbReference type="GeneID" id="69591807"/>
<evidence type="ECO:0000256" key="1">
    <source>
        <dbReference type="SAM" id="Phobius"/>
    </source>
</evidence>
<dbReference type="Proteomes" id="UP000434462">
    <property type="component" value="Unassembled WGS sequence"/>
</dbReference>
<reference evidence="7" key="4">
    <citation type="submission" date="2022-10" db="EMBL/GenBank/DDBJ databases">
        <title>Human gut microbiome strain richness.</title>
        <authorList>
            <person name="Chen-Liaw A."/>
        </authorList>
    </citation>
    <scope>NUCLEOTIDE SEQUENCE</scope>
    <source>
        <strain evidence="7">1001713st1_F9_1001713B170221_170320</strain>
    </source>
</reference>
<dbReference type="EMBL" id="WCUP01000013">
    <property type="protein sequence ID" value="KAB4107093.1"/>
    <property type="molecule type" value="Genomic_DNA"/>
</dbReference>
<name>A0A174PA92_BACUN</name>
<evidence type="ECO:0000313" key="16">
    <source>
        <dbReference type="Proteomes" id="UP000462376"/>
    </source>
</evidence>
<dbReference type="EMBL" id="JAQNSI010000568">
    <property type="protein sequence ID" value="MDC1902991.1"/>
    <property type="molecule type" value="Genomic_DNA"/>
</dbReference>
<proteinExistence type="predicted"/>
<keyword evidence="1" id="KW-1133">Transmembrane helix</keyword>
<dbReference type="Proteomes" id="UP000441711">
    <property type="component" value="Unassembled WGS sequence"/>
</dbReference>
<feature type="transmembrane region" description="Helical" evidence="1">
    <location>
        <begin position="12"/>
        <end position="42"/>
    </location>
</feature>
<evidence type="ECO:0000313" key="9">
    <source>
        <dbReference type="EMBL" id="RHH31899.1"/>
    </source>
</evidence>
<dbReference type="EMBL" id="WCUR01000077">
    <property type="protein sequence ID" value="KAB4113058.1"/>
    <property type="molecule type" value="Genomic_DNA"/>
</dbReference>
<organism evidence="2 10">
    <name type="scientific">Bacteroides uniformis</name>
    <dbReference type="NCBI Taxonomy" id="820"/>
    <lineage>
        <taxon>Bacteria</taxon>
        <taxon>Pseudomonadati</taxon>
        <taxon>Bacteroidota</taxon>
        <taxon>Bacteroidia</taxon>
        <taxon>Bacteroidales</taxon>
        <taxon>Bacteroidaceae</taxon>
        <taxon>Bacteroides</taxon>
    </lineage>
</organism>
<evidence type="ECO:0000313" key="3">
    <source>
        <dbReference type="EMBL" id="KAB4107093.1"/>
    </source>
</evidence>
<dbReference type="Proteomes" id="UP000260844">
    <property type="component" value="Unassembled WGS sequence"/>
</dbReference>
<dbReference type="Proteomes" id="UP001222603">
    <property type="component" value="Unassembled WGS sequence"/>
</dbReference>
<evidence type="ECO:0000313" key="5">
    <source>
        <dbReference type="EMBL" id="KAB4121406.1"/>
    </source>
</evidence>
<evidence type="ECO:0000313" key="2">
    <source>
        <dbReference type="EMBL" id="CUP55987.1"/>
    </source>
</evidence>
<evidence type="ECO:0000313" key="12">
    <source>
        <dbReference type="Proteomes" id="UP000283766"/>
    </source>
</evidence>
<reference evidence="11 12" key="2">
    <citation type="submission" date="2018-08" db="EMBL/GenBank/DDBJ databases">
        <title>A genome reference for cultivated species of the human gut microbiota.</title>
        <authorList>
            <person name="Zou Y."/>
            <person name="Xue W."/>
            <person name="Luo G."/>
        </authorList>
    </citation>
    <scope>NUCLEOTIDE SEQUENCE [LARGE SCALE GENOMIC DNA]</scope>
    <source>
        <strain evidence="9 12">AM18-14LB</strain>
        <strain evidence="8 11">TM04-30</strain>
    </source>
</reference>
<dbReference type="Proteomes" id="UP000095614">
    <property type="component" value="Unassembled WGS sequence"/>
</dbReference>
<evidence type="ECO:0000313" key="8">
    <source>
        <dbReference type="EMBL" id="RGJ96347.1"/>
    </source>
</evidence>
<reference evidence="13 14" key="3">
    <citation type="journal article" date="2019" name="Nat. Med.">
        <title>A library of human gut bacterial isolates paired with longitudinal multiomics data enables mechanistic microbiome research.</title>
        <authorList>
            <person name="Poyet M."/>
            <person name="Groussin M."/>
            <person name="Gibbons S.M."/>
            <person name="Avila-Pacheco J."/>
            <person name="Jiang X."/>
            <person name="Kearney S.M."/>
            <person name="Perrotta A.R."/>
            <person name="Berdy B."/>
            <person name="Zhao S."/>
            <person name="Lieberman T.D."/>
            <person name="Swanson P.K."/>
            <person name="Smith M."/>
            <person name="Roesemann S."/>
            <person name="Alexander J.E."/>
            <person name="Rich S.A."/>
            <person name="Livny J."/>
            <person name="Vlamakis H."/>
            <person name="Clish C."/>
            <person name="Bullock K."/>
            <person name="Deik A."/>
            <person name="Scott J."/>
            <person name="Pierce K.A."/>
            <person name="Xavier R.J."/>
            <person name="Alm E.J."/>
        </authorList>
    </citation>
    <scope>NUCLEOTIDE SEQUENCE [LARGE SCALE GENOMIC DNA]</scope>
    <source>
        <strain evidence="3 15">BIOML-A36</strain>
        <strain evidence="5 14">BIOML-A37</strain>
        <strain evidence="4 13">BIOML-A38</strain>
        <strain evidence="6 16">BIOML-A5</strain>
    </source>
</reference>